<evidence type="ECO:0008006" key="2">
    <source>
        <dbReference type="Google" id="ProtNLM"/>
    </source>
</evidence>
<dbReference type="EMBL" id="UINC01154488">
    <property type="protein sequence ID" value="SVD49806.1"/>
    <property type="molecule type" value="Genomic_DNA"/>
</dbReference>
<sequence>MKIIHRHYAFLIVVCFAASTLLGQGNSDNYVVSITKSSLQPLAQVEDGSAEERKELLEEYARKMNPLTPELKISMTLGHYYTGFSTDVLQINAYESIADADQAGVNEEKTRERAWRRDDVREEFFKKFNKYWVRGHTDLELMRVVPGRTKIRKRKPKENTVVTLTRYYLAPISDVDGGSAEERKELLDKYFEEVVMNDDKLLSQIVLSHYWSGELGYGKGWPFVYVREWASFADAEDNESLAKAREEAWPDEEERKAAIKRFVEYWSGGIHEDMG</sequence>
<evidence type="ECO:0000313" key="1">
    <source>
        <dbReference type="EMBL" id="SVD49806.1"/>
    </source>
</evidence>
<protein>
    <recommendedName>
        <fullName evidence="2">NIPSNAP domain-containing protein</fullName>
    </recommendedName>
</protein>
<proteinExistence type="predicted"/>
<name>A0A382VT85_9ZZZZ</name>
<reference evidence="1" key="1">
    <citation type="submission" date="2018-05" db="EMBL/GenBank/DDBJ databases">
        <authorList>
            <person name="Lanie J.A."/>
            <person name="Ng W.-L."/>
            <person name="Kazmierczak K.M."/>
            <person name="Andrzejewski T.M."/>
            <person name="Davidsen T.M."/>
            <person name="Wayne K.J."/>
            <person name="Tettelin H."/>
            <person name="Glass J.I."/>
            <person name="Rusch D."/>
            <person name="Podicherti R."/>
            <person name="Tsui H.-C.T."/>
            <person name="Winkler M.E."/>
        </authorList>
    </citation>
    <scope>NUCLEOTIDE SEQUENCE</scope>
</reference>
<feature type="non-terminal residue" evidence="1">
    <location>
        <position position="275"/>
    </location>
</feature>
<organism evidence="1">
    <name type="scientific">marine metagenome</name>
    <dbReference type="NCBI Taxonomy" id="408172"/>
    <lineage>
        <taxon>unclassified sequences</taxon>
        <taxon>metagenomes</taxon>
        <taxon>ecological metagenomes</taxon>
    </lineage>
</organism>
<dbReference type="AlphaFoldDB" id="A0A382VT85"/>
<gene>
    <name evidence="1" type="ORF">METZ01_LOCUS402660</name>
</gene>
<accession>A0A382VT85</accession>